<dbReference type="InterPro" id="IPR040976">
    <property type="entry name" value="Pkinase_fungal"/>
</dbReference>
<sequence length="126" mass="14672">KYKKRPEEKPLLKKVINAGVKNIAEYYYYKIVYNKSAAVNTCNSLREGLNSITRKRNILYRDILAGNIILKKDKDNSFLINLNLTIKVNRKKVLGALSKTGTKVFIAISAFYSKYYNFIYNLELFF</sequence>
<evidence type="ECO:0000259" key="1">
    <source>
        <dbReference type="PROSITE" id="PS50011"/>
    </source>
</evidence>
<dbReference type="OrthoDB" id="5584477at2759"/>
<dbReference type="SUPFAM" id="SSF56112">
    <property type="entry name" value="Protein kinase-like (PK-like)"/>
    <property type="match status" value="1"/>
</dbReference>
<reference evidence="4" key="2">
    <citation type="submission" date="2020-04" db="EMBL/GenBank/DDBJ databases">
        <authorList>
            <consortium name="NCBI Genome Project"/>
        </authorList>
    </citation>
    <scope>NUCLEOTIDE SEQUENCE</scope>
    <source>
        <strain evidence="4">CBS 304.34</strain>
    </source>
</reference>
<feature type="non-terminal residue" evidence="2">
    <location>
        <position position="1"/>
    </location>
</feature>
<dbReference type="GO" id="GO:0005524">
    <property type="term" value="F:ATP binding"/>
    <property type="evidence" value="ECO:0007669"/>
    <property type="project" value="InterPro"/>
</dbReference>
<dbReference type="PROSITE" id="PS50011">
    <property type="entry name" value="PROTEIN_KINASE_DOM"/>
    <property type="match status" value="1"/>
</dbReference>
<reference evidence="2 4" key="1">
    <citation type="journal article" date="2020" name="Stud. Mycol.">
        <title>101 Dothideomycetes genomes: a test case for predicting lifestyles and emergence of pathogens.</title>
        <authorList>
            <person name="Haridas S."/>
            <person name="Albert R."/>
            <person name="Binder M."/>
            <person name="Bloem J."/>
            <person name="Labutti K."/>
            <person name="Salamov A."/>
            <person name="Andreopoulos B."/>
            <person name="Baker S."/>
            <person name="Barry K."/>
            <person name="Bills G."/>
            <person name="Bluhm B."/>
            <person name="Cannon C."/>
            <person name="Castanera R."/>
            <person name="Culley D."/>
            <person name="Daum C."/>
            <person name="Ezra D."/>
            <person name="Gonzalez J."/>
            <person name="Henrissat B."/>
            <person name="Kuo A."/>
            <person name="Liang C."/>
            <person name="Lipzen A."/>
            <person name="Lutzoni F."/>
            <person name="Magnuson J."/>
            <person name="Mondo S."/>
            <person name="Nolan M."/>
            <person name="Ohm R."/>
            <person name="Pangilinan J."/>
            <person name="Park H.-J."/>
            <person name="Ramirez L."/>
            <person name="Alfaro M."/>
            <person name="Sun H."/>
            <person name="Tritt A."/>
            <person name="Yoshinaga Y."/>
            <person name="Zwiers L.-H."/>
            <person name="Turgeon B."/>
            <person name="Goodwin S."/>
            <person name="Spatafora J."/>
            <person name="Crous P."/>
            <person name="Grigoriev I."/>
        </authorList>
    </citation>
    <scope>NUCLEOTIDE SEQUENCE</scope>
    <source>
        <strain evidence="2 4">CBS 304.34</strain>
    </source>
</reference>
<protein>
    <recommendedName>
        <fullName evidence="1">Protein kinase domain-containing protein</fullName>
    </recommendedName>
</protein>
<gene>
    <name evidence="2 4" type="ORF">BDZ99DRAFT_388347</name>
</gene>
<dbReference type="GeneID" id="54456458"/>
<dbReference type="InterPro" id="IPR000719">
    <property type="entry name" value="Prot_kinase_dom"/>
</dbReference>
<name>A0A6A6YN91_9PEZI</name>
<feature type="domain" description="Protein kinase" evidence="1">
    <location>
        <begin position="1"/>
        <end position="126"/>
    </location>
</feature>
<evidence type="ECO:0000313" key="3">
    <source>
        <dbReference type="Proteomes" id="UP000504636"/>
    </source>
</evidence>
<evidence type="ECO:0000313" key="4">
    <source>
        <dbReference type="RefSeq" id="XP_033576438.1"/>
    </source>
</evidence>
<dbReference type="Proteomes" id="UP000504636">
    <property type="component" value="Unplaced"/>
</dbReference>
<keyword evidence="3" id="KW-1185">Reference proteome</keyword>
<evidence type="ECO:0000313" key="2">
    <source>
        <dbReference type="EMBL" id="KAF2809474.1"/>
    </source>
</evidence>
<reference evidence="4" key="3">
    <citation type="submission" date="2025-04" db="UniProtKB">
        <authorList>
            <consortium name="RefSeq"/>
        </authorList>
    </citation>
    <scope>IDENTIFICATION</scope>
    <source>
        <strain evidence="4">CBS 304.34</strain>
    </source>
</reference>
<dbReference type="Pfam" id="PF17667">
    <property type="entry name" value="Pkinase_fungal"/>
    <property type="match status" value="1"/>
</dbReference>
<accession>A0A6A6YN91</accession>
<dbReference type="InterPro" id="IPR011009">
    <property type="entry name" value="Kinase-like_dom_sf"/>
</dbReference>
<dbReference type="AlphaFoldDB" id="A0A6A6YN91"/>
<dbReference type="GO" id="GO:0004672">
    <property type="term" value="F:protein kinase activity"/>
    <property type="evidence" value="ECO:0007669"/>
    <property type="project" value="InterPro"/>
</dbReference>
<organism evidence="2">
    <name type="scientific">Mytilinidion resinicola</name>
    <dbReference type="NCBI Taxonomy" id="574789"/>
    <lineage>
        <taxon>Eukaryota</taxon>
        <taxon>Fungi</taxon>
        <taxon>Dikarya</taxon>
        <taxon>Ascomycota</taxon>
        <taxon>Pezizomycotina</taxon>
        <taxon>Dothideomycetes</taxon>
        <taxon>Pleosporomycetidae</taxon>
        <taxon>Mytilinidiales</taxon>
        <taxon>Mytilinidiaceae</taxon>
        <taxon>Mytilinidion</taxon>
    </lineage>
</organism>
<proteinExistence type="predicted"/>
<dbReference type="RefSeq" id="XP_033576438.1">
    <property type="nucleotide sequence ID" value="XM_033715565.1"/>
</dbReference>
<dbReference type="EMBL" id="MU003701">
    <property type="protein sequence ID" value="KAF2809474.1"/>
    <property type="molecule type" value="Genomic_DNA"/>
</dbReference>